<protein>
    <submittedName>
        <fullName evidence="1">Uncharacterized protein</fullName>
    </submittedName>
</protein>
<sequence>MAEGTRFRELDTRLSTHEGKLSELHEGLTKSRTEVTQQVTDMGGKMDKRLDAIGVRMEKLDKTFLEVKQLLLGLQRAEIGSGGEGHLGSSAMVVSQFSDPHMGTSLSHSSSMTVPPVSFTPLTTSLPFPPIPTYPLHIPIPTQALFMGAQTLYTSLSSFSDPRVKSVLHECSYSQE</sequence>
<evidence type="ECO:0000313" key="1">
    <source>
        <dbReference type="EMBL" id="WOH15090.1"/>
    </source>
</evidence>
<gene>
    <name evidence="1" type="ORF">DCAR_0934625</name>
</gene>
<evidence type="ECO:0000313" key="2">
    <source>
        <dbReference type="Proteomes" id="UP000077755"/>
    </source>
</evidence>
<reference evidence="1" key="1">
    <citation type="journal article" date="2016" name="Nat. Genet.">
        <title>A high-quality carrot genome assembly provides new insights into carotenoid accumulation and asterid genome evolution.</title>
        <authorList>
            <person name="Iorizzo M."/>
            <person name="Ellison S."/>
            <person name="Senalik D."/>
            <person name="Zeng P."/>
            <person name="Satapoomin P."/>
            <person name="Huang J."/>
            <person name="Bowman M."/>
            <person name="Iovene M."/>
            <person name="Sanseverino W."/>
            <person name="Cavagnaro P."/>
            <person name="Yildiz M."/>
            <person name="Macko-Podgorni A."/>
            <person name="Moranska E."/>
            <person name="Grzebelus E."/>
            <person name="Grzebelus D."/>
            <person name="Ashrafi H."/>
            <person name="Zheng Z."/>
            <person name="Cheng S."/>
            <person name="Spooner D."/>
            <person name="Van Deynze A."/>
            <person name="Simon P."/>
        </authorList>
    </citation>
    <scope>NUCLEOTIDE SEQUENCE</scope>
    <source>
        <tissue evidence="1">Leaf</tissue>
    </source>
</reference>
<dbReference type="Gramene" id="KZM82313">
    <property type="protein sequence ID" value="KZM82313"/>
    <property type="gene ID" value="DCAR_029811"/>
</dbReference>
<reference evidence="1" key="2">
    <citation type="submission" date="2022-03" db="EMBL/GenBank/DDBJ databases">
        <title>Draft title - Genomic analysis of global carrot germplasm unveils the trajectory of domestication and the origin of high carotenoid orange carrot.</title>
        <authorList>
            <person name="Iorizzo M."/>
            <person name="Ellison S."/>
            <person name="Senalik D."/>
            <person name="Macko-Podgorni A."/>
            <person name="Grzebelus D."/>
            <person name="Bostan H."/>
            <person name="Rolling W."/>
            <person name="Curaba J."/>
            <person name="Simon P."/>
        </authorList>
    </citation>
    <scope>NUCLEOTIDE SEQUENCE</scope>
    <source>
        <tissue evidence="1">Leaf</tissue>
    </source>
</reference>
<organism evidence="1 2">
    <name type="scientific">Daucus carota subsp. sativus</name>
    <name type="common">Carrot</name>
    <dbReference type="NCBI Taxonomy" id="79200"/>
    <lineage>
        <taxon>Eukaryota</taxon>
        <taxon>Viridiplantae</taxon>
        <taxon>Streptophyta</taxon>
        <taxon>Embryophyta</taxon>
        <taxon>Tracheophyta</taxon>
        <taxon>Spermatophyta</taxon>
        <taxon>Magnoliopsida</taxon>
        <taxon>eudicotyledons</taxon>
        <taxon>Gunneridae</taxon>
        <taxon>Pentapetalae</taxon>
        <taxon>asterids</taxon>
        <taxon>campanulids</taxon>
        <taxon>Apiales</taxon>
        <taxon>Apiaceae</taxon>
        <taxon>Apioideae</taxon>
        <taxon>Scandiceae</taxon>
        <taxon>Daucinae</taxon>
        <taxon>Daucus</taxon>
        <taxon>Daucus sect. Daucus</taxon>
    </lineage>
</organism>
<accession>A0A175YFN8</accession>
<name>A0A175YFN8_DAUCS</name>
<keyword evidence="2" id="KW-1185">Reference proteome</keyword>
<proteinExistence type="predicted"/>
<dbReference type="Proteomes" id="UP000077755">
    <property type="component" value="Chromosome 9"/>
</dbReference>
<dbReference type="AlphaFoldDB" id="A0A175YFN8"/>
<dbReference type="EMBL" id="CP093351">
    <property type="protein sequence ID" value="WOH15090.1"/>
    <property type="molecule type" value="Genomic_DNA"/>
</dbReference>